<dbReference type="EMBL" id="FOZZ01000011">
    <property type="protein sequence ID" value="SFT07902.1"/>
    <property type="molecule type" value="Genomic_DNA"/>
</dbReference>
<dbReference type="AlphaFoldDB" id="A0A1I6V2J9"/>
<name>A0A1I6V2J9_9SPHI</name>
<proteinExistence type="predicted"/>
<protein>
    <submittedName>
        <fullName evidence="1">Uncharacterized protein</fullName>
    </submittedName>
</protein>
<evidence type="ECO:0000313" key="1">
    <source>
        <dbReference type="EMBL" id="SFT07902.1"/>
    </source>
</evidence>
<reference evidence="1 2" key="1">
    <citation type="submission" date="2016-10" db="EMBL/GenBank/DDBJ databases">
        <authorList>
            <person name="de Groot N.N."/>
        </authorList>
    </citation>
    <scope>NUCLEOTIDE SEQUENCE [LARGE SCALE GENOMIC DNA]</scope>
    <source>
        <strain evidence="1 2">DSM 22789</strain>
    </source>
</reference>
<sequence length="43" mass="4956">MLCVLPTNIEIIFLNLMEARNSKTKDGNSQWILFSTLRCEQAI</sequence>
<keyword evidence="2" id="KW-1185">Reference proteome</keyword>
<gene>
    <name evidence="1" type="ORF">SAMN05660206_11125</name>
</gene>
<dbReference type="Proteomes" id="UP000198785">
    <property type="component" value="Unassembled WGS sequence"/>
</dbReference>
<dbReference type="STRING" id="683125.SAMN05660206_11125"/>
<organism evidence="1 2">
    <name type="scientific">Sphingobacterium wenxiniae</name>
    <dbReference type="NCBI Taxonomy" id="683125"/>
    <lineage>
        <taxon>Bacteria</taxon>
        <taxon>Pseudomonadati</taxon>
        <taxon>Bacteroidota</taxon>
        <taxon>Sphingobacteriia</taxon>
        <taxon>Sphingobacteriales</taxon>
        <taxon>Sphingobacteriaceae</taxon>
        <taxon>Sphingobacterium</taxon>
    </lineage>
</organism>
<accession>A0A1I6V2J9</accession>
<evidence type="ECO:0000313" key="2">
    <source>
        <dbReference type="Proteomes" id="UP000198785"/>
    </source>
</evidence>